<reference evidence="4" key="1">
    <citation type="submission" date="2018-05" db="EMBL/GenBank/DDBJ databases">
        <authorList>
            <person name="Du Z."/>
            <person name="Wang X."/>
        </authorList>
    </citation>
    <scope>NUCLEOTIDE SEQUENCE [LARGE SCALE GENOMIC DNA]</scope>
    <source>
        <strain evidence="4">CQN31</strain>
    </source>
</reference>
<proteinExistence type="predicted"/>
<evidence type="ECO:0000256" key="1">
    <source>
        <dbReference type="SAM" id="SignalP"/>
    </source>
</evidence>
<name>A0A317F7M8_9PROT</name>
<feature type="signal peptide" evidence="1">
    <location>
        <begin position="1"/>
        <end position="17"/>
    </location>
</feature>
<dbReference type="EMBL" id="QGNA01000007">
    <property type="protein sequence ID" value="PWS34472.1"/>
    <property type="molecule type" value="Genomic_DNA"/>
</dbReference>
<dbReference type="InterPro" id="IPR027367">
    <property type="entry name" value="Gly-zipper_YMGG"/>
</dbReference>
<feature type="chain" id="PRO_5016288641" description="YMGG-like Gly-zipper domain-containing protein" evidence="1">
    <location>
        <begin position="18"/>
        <end position="68"/>
    </location>
</feature>
<protein>
    <recommendedName>
        <fullName evidence="2">YMGG-like Gly-zipper domain-containing protein</fullName>
    </recommendedName>
</protein>
<organism evidence="3 4">
    <name type="scientific">Falsiroseomonas bella</name>
    <dbReference type="NCBI Taxonomy" id="2184016"/>
    <lineage>
        <taxon>Bacteria</taxon>
        <taxon>Pseudomonadati</taxon>
        <taxon>Pseudomonadota</taxon>
        <taxon>Alphaproteobacteria</taxon>
        <taxon>Acetobacterales</taxon>
        <taxon>Roseomonadaceae</taxon>
        <taxon>Falsiroseomonas</taxon>
    </lineage>
</organism>
<keyword evidence="4" id="KW-1185">Reference proteome</keyword>
<evidence type="ECO:0000313" key="3">
    <source>
        <dbReference type="EMBL" id="PWS34472.1"/>
    </source>
</evidence>
<keyword evidence="1" id="KW-0732">Signal</keyword>
<evidence type="ECO:0000259" key="2">
    <source>
        <dbReference type="Pfam" id="PF13441"/>
    </source>
</evidence>
<comment type="caution">
    <text evidence="3">The sequence shown here is derived from an EMBL/GenBank/DDBJ whole genome shotgun (WGS) entry which is preliminary data.</text>
</comment>
<sequence length="68" mass="6053">MRNTSLLLVGAMALALAACGESRGTRAVSGGLLGAGAGAAVGSLSGDAGKGALIGGGLGAVGGAVTGR</sequence>
<dbReference type="Proteomes" id="UP000245765">
    <property type="component" value="Unassembled WGS sequence"/>
</dbReference>
<feature type="domain" description="YMGG-like Gly-zipper" evidence="2">
    <location>
        <begin position="25"/>
        <end position="68"/>
    </location>
</feature>
<accession>A0A317F7M8</accession>
<dbReference type="PROSITE" id="PS51257">
    <property type="entry name" value="PROKAR_LIPOPROTEIN"/>
    <property type="match status" value="1"/>
</dbReference>
<dbReference type="AlphaFoldDB" id="A0A317F7M8"/>
<evidence type="ECO:0000313" key="4">
    <source>
        <dbReference type="Proteomes" id="UP000245765"/>
    </source>
</evidence>
<dbReference type="Pfam" id="PF13441">
    <property type="entry name" value="Gly-zipper_YMGG"/>
    <property type="match status" value="1"/>
</dbReference>
<gene>
    <name evidence="3" type="ORF">DFH01_26020</name>
</gene>
<dbReference type="RefSeq" id="WP_109873445.1">
    <property type="nucleotide sequence ID" value="NZ_QGNA01000007.1"/>
</dbReference>